<sequence>MNITVNPKYVAPKEIYKTSHGMCRNTNLNKSLNLTWEFPIHSFSVYMVKLHFCELDLNINDIGERMFIIYIGTELAGDSSVMKWSQKQKSLAVHRDYIIMISTNDIQKKGKIALECFRKFCKIGVSCLSEDGMQRPSSMNDVILELDFALQLQENVEQCKNAGIVTLPSELMKKEEISDK</sequence>
<dbReference type="GO" id="GO:0004674">
    <property type="term" value="F:protein serine/threonine kinase activity"/>
    <property type="evidence" value="ECO:0007669"/>
    <property type="project" value="UniProtKB-EC"/>
</dbReference>
<organism evidence="2">
    <name type="scientific">Glycine soja</name>
    <name type="common">Wild soybean</name>
    <dbReference type="NCBI Taxonomy" id="3848"/>
    <lineage>
        <taxon>Eukaryota</taxon>
        <taxon>Viridiplantae</taxon>
        <taxon>Streptophyta</taxon>
        <taxon>Embryophyta</taxon>
        <taxon>Tracheophyta</taxon>
        <taxon>Spermatophyta</taxon>
        <taxon>Magnoliopsida</taxon>
        <taxon>eudicotyledons</taxon>
        <taxon>Gunneridae</taxon>
        <taxon>Pentapetalae</taxon>
        <taxon>rosids</taxon>
        <taxon>fabids</taxon>
        <taxon>Fabales</taxon>
        <taxon>Fabaceae</taxon>
        <taxon>Papilionoideae</taxon>
        <taxon>50 kb inversion clade</taxon>
        <taxon>NPAAA clade</taxon>
        <taxon>indigoferoid/millettioid clade</taxon>
        <taxon>Phaseoleae</taxon>
        <taxon>Glycine</taxon>
        <taxon>Glycine subgen. Soja</taxon>
    </lineage>
</organism>
<reference evidence="2" key="1">
    <citation type="submission" date="2014-07" db="EMBL/GenBank/DDBJ databases">
        <title>Identification of a novel salt tolerance gene in wild soybean by whole-genome sequencing.</title>
        <authorList>
            <person name="Lam H.-M."/>
            <person name="Qi X."/>
            <person name="Li M.-W."/>
            <person name="Liu X."/>
            <person name="Xie M."/>
            <person name="Ni M."/>
            <person name="Xu X."/>
        </authorList>
    </citation>
    <scope>NUCLEOTIDE SEQUENCE [LARGE SCALE GENOMIC DNA]</scope>
    <source>
        <tissue evidence="2">Root</tissue>
    </source>
</reference>
<keyword evidence="2" id="KW-0808">Transferase</keyword>
<dbReference type="Proteomes" id="UP000053555">
    <property type="component" value="Unassembled WGS sequence"/>
</dbReference>
<dbReference type="Pfam" id="PF11721">
    <property type="entry name" value="Malectin"/>
    <property type="match status" value="1"/>
</dbReference>
<keyword evidence="2" id="KW-0675">Receptor</keyword>
<evidence type="ECO:0000259" key="1">
    <source>
        <dbReference type="Pfam" id="PF11721"/>
    </source>
</evidence>
<name>A0A0B2P569_GLYSO</name>
<keyword evidence="2" id="KW-0418">Kinase</keyword>
<proteinExistence type="predicted"/>
<dbReference type="EMBL" id="KN669280">
    <property type="protein sequence ID" value="KHN04380.1"/>
    <property type="molecule type" value="Genomic_DNA"/>
</dbReference>
<dbReference type="InterPro" id="IPR021720">
    <property type="entry name" value="Malectin_dom"/>
</dbReference>
<gene>
    <name evidence="2" type="ORF">glysoja_038022</name>
</gene>
<dbReference type="GO" id="GO:0004714">
    <property type="term" value="F:transmembrane receptor protein tyrosine kinase activity"/>
    <property type="evidence" value="ECO:0007669"/>
    <property type="project" value="InterPro"/>
</dbReference>
<dbReference type="PANTHER" id="PTHR34590">
    <property type="entry name" value="OS03G0124300 PROTEIN-RELATED"/>
    <property type="match status" value="1"/>
</dbReference>
<dbReference type="PANTHER" id="PTHR34590:SF15">
    <property type="entry name" value="PROTEIN KINASE DOMAIN-CONTAINING PROTEIN"/>
    <property type="match status" value="1"/>
</dbReference>
<dbReference type="InterPro" id="IPR045272">
    <property type="entry name" value="ANXUR1/2-like"/>
</dbReference>
<dbReference type="Gene3D" id="2.60.120.430">
    <property type="entry name" value="Galactose-binding lectin"/>
    <property type="match status" value="1"/>
</dbReference>
<protein>
    <submittedName>
        <fullName evidence="2">Receptor-like protein kinase FERONIA</fullName>
        <ecNumber evidence="2">2.7.11.1</ecNumber>
    </submittedName>
</protein>
<dbReference type="AlphaFoldDB" id="A0A0B2P569"/>
<dbReference type="EC" id="2.7.11.1" evidence="2"/>
<evidence type="ECO:0000313" key="2">
    <source>
        <dbReference type="EMBL" id="KHN04380.1"/>
    </source>
</evidence>
<feature type="domain" description="Malectin" evidence="1">
    <location>
        <begin position="11"/>
        <end position="107"/>
    </location>
</feature>
<accession>A0A0B2P569</accession>